<evidence type="ECO:0000256" key="3">
    <source>
        <dbReference type="ARBA" id="ARBA00022989"/>
    </source>
</evidence>
<dbReference type="FunCoup" id="G8ZTF2">
    <property type="interactions" value="78"/>
</dbReference>
<accession>G8ZTF2</accession>
<dbReference type="PANTHER" id="PTHR31679:SF2">
    <property type="entry name" value="PEROXISOMAL MEMBRANE PROTEIN PEX30-RELATED"/>
    <property type="match status" value="1"/>
</dbReference>
<dbReference type="GO" id="GO:0007031">
    <property type="term" value="P:peroxisome organization"/>
    <property type="evidence" value="ECO:0007669"/>
    <property type="project" value="EnsemblFungi"/>
</dbReference>
<dbReference type="KEGG" id="tdl:TDEL_0D03120"/>
<feature type="domain" description="Peroxin/Ferlin" evidence="9">
    <location>
        <begin position="376"/>
        <end position="409"/>
    </location>
</feature>
<evidence type="ECO:0000256" key="7">
    <source>
        <dbReference type="SAM" id="Phobius"/>
    </source>
</evidence>
<dbReference type="InParanoid" id="G8ZTF2"/>
<dbReference type="STRING" id="1076872.G8ZTF2"/>
<keyword evidence="5" id="KW-0576">Peroxisome</keyword>
<feature type="compositionally biased region" description="Basic and acidic residues" evidence="6">
    <location>
        <begin position="43"/>
        <end position="56"/>
    </location>
</feature>
<feature type="domain" description="Peroxin/Ferlin" evidence="8">
    <location>
        <begin position="285"/>
        <end position="351"/>
    </location>
</feature>
<dbReference type="Proteomes" id="UP000005627">
    <property type="component" value="Chromosome 4"/>
</dbReference>
<feature type="region of interest" description="Disordered" evidence="6">
    <location>
        <begin position="42"/>
        <end position="64"/>
    </location>
</feature>
<feature type="region of interest" description="Disordered" evidence="6">
    <location>
        <begin position="423"/>
        <end position="515"/>
    </location>
</feature>
<dbReference type="eggNOG" id="ENOG502QT80">
    <property type="taxonomic scope" value="Eukaryota"/>
</dbReference>
<evidence type="ECO:0000256" key="2">
    <source>
        <dbReference type="ARBA" id="ARBA00022692"/>
    </source>
</evidence>
<reference evidence="10 11" key="1">
    <citation type="journal article" date="2011" name="Proc. Natl. Acad. Sci. U.S.A.">
        <title>Evolutionary erosion of yeast sex chromosomes by mating-type switching accidents.</title>
        <authorList>
            <person name="Gordon J.L."/>
            <person name="Armisen D."/>
            <person name="Proux-Wera E."/>
            <person name="Oheigeartaigh S.S."/>
            <person name="Byrne K.P."/>
            <person name="Wolfe K.H."/>
        </authorList>
    </citation>
    <scope>NUCLEOTIDE SEQUENCE [LARGE SCALE GENOMIC DNA]</scope>
    <source>
        <strain evidence="11">ATCC 10662 / CBS 1146 / NBRC 0425 / NCYC 2629 / NRRL Y-866</strain>
    </source>
</reference>
<keyword evidence="3 7" id="KW-1133">Transmembrane helix</keyword>
<dbReference type="SMART" id="SM00693">
    <property type="entry name" value="DysFN"/>
    <property type="match status" value="1"/>
</dbReference>
<dbReference type="EMBL" id="HE616745">
    <property type="protein sequence ID" value="CCE91896.1"/>
    <property type="molecule type" value="Genomic_DNA"/>
</dbReference>
<dbReference type="GO" id="GO:0005778">
    <property type="term" value="C:peroxisomal membrane"/>
    <property type="evidence" value="ECO:0007669"/>
    <property type="project" value="UniProtKB-SubCell"/>
</dbReference>
<dbReference type="RefSeq" id="XP_003681107.1">
    <property type="nucleotide sequence ID" value="XM_003681059.1"/>
</dbReference>
<sequence length="515" mass="58297">MSEANSKERETRAQFVDQSPSRIGGDTTKVIRSALKKRNGSISERKYTATEGESRETTPIVSSPLLTSTPPTISKAMVNLYPNLIVADRFLTVVTWTGDDIWPSILTVMVYTTVVLYFEKIAKYFGHLVVVAVLWGYSLLDKHVEESLNMQPTLDDIVHTMNRVITKADMLLSPITILSAQDIKKLLFTTAFLSPIYVLITLFILPPRKVLLIGGVYLLTYHSPWSTITRRLLWRFKLVRLFVFYVTGLDLGGIRKNQGIFAAMHKQVKKLSDVSKGSTADDGKPIKFTYVLYENQRRWLGIGWTSSMLSYERAAWTDEFLNEAPSPDSFHLPEESSGMTWKWVDKTWRLDMTNDGAIQLSSSRPKTTASPNSDDGFIYYDNTWKKPSAEDSFSKYTRRRRWIRTAELMKTEDFGLHETSITLGTGKTSDYSLHSNGGTQEISHNEKRKSVSHLNGGGNSDENGVDNQRRVSFSNIDNVHIIPPDDDYEEPPSESTKENHNGLPSPTQSNEKKVK</sequence>
<feature type="compositionally biased region" description="Basic and acidic residues" evidence="6">
    <location>
        <begin position="1"/>
        <end position="12"/>
    </location>
</feature>
<dbReference type="PANTHER" id="PTHR31679">
    <property type="entry name" value="PEROXISOMAL MEMBRANE PROTEIN PEX30-RELATED"/>
    <property type="match status" value="1"/>
</dbReference>
<dbReference type="OrthoDB" id="5586090at2759"/>
<protein>
    <recommendedName>
        <fullName evidence="8 9">Peroxin/Ferlin domain-containing protein</fullName>
    </recommendedName>
</protein>
<keyword evidence="11" id="KW-1185">Reference proteome</keyword>
<feature type="transmembrane region" description="Helical" evidence="7">
    <location>
        <begin position="210"/>
        <end position="228"/>
    </location>
</feature>
<comment type="subcellular location">
    <subcellularLocation>
        <location evidence="1">Peroxisome membrane</location>
        <topology evidence="1">Multi-pass membrane protein</topology>
    </subcellularLocation>
</comment>
<keyword evidence="2 7" id="KW-0812">Transmembrane</keyword>
<evidence type="ECO:0000256" key="5">
    <source>
        <dbReference type="ARBA" id="ARBA00023140"/>
    </source>
</evidence>
<evidence type="ECO:0000313" key="10">
    <source>
        <dbReference type="EMBL" id="CCE91896.1"/>
    </source>
</evidence>
<keyword evidence="4 7" id="KW-0472">Membrane</keyword>
<feature type="transmembrane region" description="Helical" evidence="7">
    <location>
        <begin position="186"/>
        <end position="204"/>
    </location>
</feature>
<dbReference type="SMART" id="SM00694">
    <property type="entry name" value="DysFC"/>
    <property type="match status" value="1"/>
</dbReference>
<dbReference type="GO" id="GO:1900063">
    <property type="term" value="P:regulation of peroxisome organization"/>
    <property type="evidence" value="ECO:0007669"/>
    <property type="project" value="EnsemblFungi"/>
</dbReference>
<feature type="compositionally biased region" description="Polar residues" evidence="6">
    <location>
        <begin position="423"/>
        <end position="442"/>
    </location>
</feature>
<proteinExistence type="predicted"/>
<dbReference type="AlphaFoldDB" id="G8ZTF2"/>
<dbReference type="HOGENOM" id="CLU_016397_0_0_1"/>
<gene>
    <name evidence="10" type="primary">TDEL0D03120</name>
    <name evidence="10" type="ORF">TDEL_0D03120</name>
</gene>
<organism evidence="10 11">
    <name type="scientific">Torulaspora delbrueckii</name>
    <name type="common">Yeast</name>
    <name type="synonym">Candida colliculosa</name>
    <dbReference type="NCBI Taxonomy" id="4950"/>
    <lineage>
        <taxon>Eukaryota</taxon>
        <taxon>Fungi</taxon>
        <taxon>Dikarya</taxon>
        <taxon>Ascomycota</taxon>
        <taxon>Saccharomycotina</taxon>
        <taxon>Saccharomycetes</taxon>
        <taxon>Saccharomycetales</taxon>
        <taxon>Saccharomycetaceae</taxon>
        <taxon>Torulaspora</taxon>
    </lineage>
</organism>
<dbReference type="GeneID" id="11502330"/>
<feature type="region of interest" description="Disordered" evidence="6">
    <location>
        <begin position="1"/>
        <end position="25"/>
    </location>
</feature>
<name>G8ZTF2_TORDE</name>
<dbReference type="InterPro" id="IPR006614">
    <property type="entry name" value="Peroxin/Ferlin"/>
</dbReference>
<evidence type="ECO:0000256" key="1">
    <source>
        <dbReference type="ARBA" id="ARBA00004585"/>
    </source>
</evidence>
<dbReference type="InterPro" id="IPR010482">
    <property type="entry name" value="TECPR1-like_DysF"/>
</dbReference>
<evidence type="ECO:0000313" key="11">
    <source>
        <dbReference type="Proteomes" id="UP000005627"/>
    </source>
</evidence>
<dbReference type="Pfam" id="PF06398">
    <property type="entry name" value="Pex24p"/>
    <property type="match status" value="1"/>
</dbReference>
<evidence type="ECO:0000256" key="4">
    <source>
        <dbReference type="ARBA" id="ARBA00023136"/>
    </source>
</evidence>
<feature type="transmembrane region" description="Helical" evidence="7">
    <location>
        <begin position="124"/>
        <end position="140"/>
    </location>
</feature>
<dbReference type="InterPro" id="IPR052646">
    <property type="entry name" value="Peroxisomal_PEX28-32"/>
</dbReference>
<evidence type="ECO:0000259" key="9">
    <source>
        <dbReference type="SMART" id="SM00694"/>
    </source>
</evidence>
<evidence type="ECO:0000256" key="6">
    <source>
        <dbReference type="SAM" id="MobiDB-lite"/>
    </source>
</evidence>
<feature type="compositionally biased region" description="Polar residues" evidence="6">
    <location>
        <begin position="460"/>
        <end position="477"/>
    </location>
</feature>
<evidence type="ECO:0000259" key="8">
    <source>
        <dbReference type="SMART" id="SM00693"/>
    </source>
</evidence>